<dbReference type="Proteomes" id="UP001596201">
    <property type="component" value="Unassembled WGS sequence"/>
</dbReference>
<gene>
    <name evidence="1" type="ORF">ACFPJ5_14480</name>
</gene>
<name>A0ABD5RDR0_9EURY</name>
<comment type="caution">
    <text evidence="1">The sequence shown here is derived from an EMBL/GenBank/DDBJ whole genome shotgun (WGS) entry which is preliminary data.</text>
</comment>
<proteinExistence type="predicted"/>
<dbReference type="SUPFAM" id="SSF55961">
    <property type="entry name" value="Bet v1-like"/>
    <property type="match status" value="1"/>
</dbReference>
<dbReference type="EMBL" id="JBHSKX010000002">
    <property type="protein sequence ID" value="MFC5368139.1"/>
    <property type="molecule type" value="Genomic_DNA"/>
</dbReference>
<keyword evidence="2" id="KW-1185">Reference proteome</keyword>
<sequence>MREVTVERFVPATPTAVRRALTPTAVVEYEGSFTVRETTDTEHGTLVTAGARGLELTLHFESREDGWYYEQAGAGGPFDAMETWLSVAPKDDGSVVTARSAVSLGLPLAVVTDRIAAWKRRGELRRALDALADDVT</sequence>
<dbReference type="InterPro" id="IPR023393">
    <property type="entry name" value="START-like_dom_sf"/>
</dbReference>
<dbReference type="AlphaFoldDB" id="A0ABD5RDR0"/>
<organism evidence="1 2">
    <name type="scientific">Salinirubrum litoreum</name>
    <dbReference type="NCBI Taxonomy" id="1126234"/>
    <lineage>
        <taxon>Archaea</taxon>
        <taxon>Methanobacteriati</taxon>
        <taxon>Methanobacteriota</taxon>
        <taxon>Stenosarchaea group</taxon>
        <taxon>Halobacteria</taxon>
        <taxon>Halobacteriales</taxon>
        <taxon>Haloferacaceae</taxon>
        <taxon>Salinirubrum</taxon>
    </lineage>
</organism>
<dbReference type="RefSeq" id="WP_227230372.1">
    <property type="nucleotide sequence ID" value="NZ_JAJCVJ010000002.1"/>
</dbReference>
<accession>A0ABD5RDR0</accession>
<reference evidence="1 2" key="1">
    <citation type="journal article" date="2019" name="Int. J. Syst. Evol. Microbiol.">
        <title>The Global Catalogue of Microorganisms (GCM) 10K type strain sequencing project: providing services to taxonomists for standard genome sequencing and annotation.</title>
        <authorList>
            <consortium name="The Broad Institute Genomics Platform"/>
            <consortium name="The Broad Institute Genome Sequencing Center for Infectious Disease"/>
            <person name="Wu L."/>
            <person name="Ma J."/>
        </authorList>
    </citation>
    <scope>NUCLEOTIDE SEQUENCE [LARGE SCALE GENOMIC DNA]</scope>
    <source>
        <strain evidence="1 2">CGMCC 1.12237</strain>
    </source>
</reference>
<evidence type="ECO:0000313" key="2">
    <source>
        <dbReference type="Proteomes" id="UP001596201"/>
    </source>
</evidence>
<evidence type="ECO:0000313" key="1">
    <source>
        <dbReference type="EMBL" id="MFC5368139.1"/>
    </source>
</evidence>
<protein>
    <submittedName>
        <fullName evidence="1">SRPBCC family protein</fullName>
    </submittedName>
</protein>
<dbReference type="Gene3D" id="3.30.530.20">
    <property type="match status" value="1"/>
</dbReference>